<evidence type="ECO:0000256" key="5">
    <source>
        <dbReference type="ARBA" id="ARBA00023136"/>
    </source>
</evidence>
<evidence type="ECO:0000256" key="2">
    <source>
        <dbReference type="ARBA" id="ARBA00022475"/>
    </source>
</evidence>
<gene>
    <name evidence="7" type="ORF">SAMN04488113_11814</name>
</gene>
<feature type="transmembrane region" description="Helical" evidence="6">
    <location>
        <begin position="47"/>
        <end position="65"/>
    </location>
</feature>
<feature type="transmembrane region" description="Helical" evidence="6">
    <location>
        <begin position="14"/>
        <end position="35"/>
    </location>
</feature>
<comment type="subcellular location">
    <subcellularLocation>
        <location evidence="1">Cell membrane</location>
        <topology evidence="1">Multi-pass membrane protein</topology>
    </subcellularLocation>
</comment>
<feature type="transmembrane region" description="Helical" evidence="6">
    <location>
        <begin position="384"/>
        <end position="403"/>
    </location>
</feature>
<evidence type="ECO:0000313" key="7">
    <source>
        <dbReference type="EMBL" id="SEI76889.1"/>
    </source>
</evidence>
<feature type="transmembrane region" description="Helical" evidence="6">
    <location>
        <begin position="85"/>
        <end position="107"/>
    </location>
</feature>
<evidence type="ECO:0000256" key="4">
    <source>
        <dbReference type="ARBA" id="ARBA00022989"/>
    </source>
</evidence>
<name>A0A1H6TA20_9LACT</name>
<evidence type="ECO:0000256" key="3">
    <source>
        <dbReference type="ARBA" id="ARBA00022692"/>
    </source>
</evidence>
<evidence type="ECO:0000256" key="1">
    <source>
        <dbReference type="ARBA" id="ARBA00004651"/>
    </source>
</evidence>
<dbReference type="Pfam" id="PF01943">
    <property type="entry name" value="Polysacc_synt"/>
    <property type="match status" value="1"/>
</dbReference>
<dbReference type="PANTHER" id="PTHR30250:SF11">
    <property type="entry name" value="O-ANTIGEN TRANSPORTER-RELATED"/>
    <property type="match status" value="1"/>
</dbReference>
<protein>
    <submittedName>
        <fullName evidence="7">Membrane protein involved in the export of O-antigen and teichoic acid</fullName>
    </submittedName>
</protein>
<feature type="transmembrane region" description="Helical" evidence="6">
    <location>
        <begin position="294"/>
        <end position="319"/>
    </location>
</feature>
<dbReference type="InterPro" id="IPR002797">
    <property type="entry name" value="Polysacc_synth"/>
</dbReference>
<evidence type="ECO:0000256" key="6">
    <source>
        <dbReference type="SAM" id="Phobius"/>
    </source>
</evidence>
<dbReference type="PANTHER" id="PTHR30250">
    <property type="entry name" value="PST FAMILY PREDICTED COLANIC ACID TRANSPORTER"/>
    <property type="match status" value="1"/>
</dbReference>
<accession>A0A1H6TA20</accession>
<dbReference type="OrthoDB" id="9815702at2"/>
<keyword evidence="2" id="KW-1003">Cell membrane</keyword>
<dbReference type="InterPro" id="IPR050833">
    <property type="entry name" value="Poly_Biosynth_Transport"/>
</dbReference>
<reference evidence="8" key="1">
    <citation type="submission" date="2016-10" db="EMBL/GenBank/DDBJ databases">
        <authorList>
            <person name="Varghese N."/>
            <person name="Submissions S."/>
        </authorList>
    </citation>
    <scope>NUCLEOTIDE SEQUENCE [LARGE SCALE GENOMIC DNA]</scope>
    <source>
        <strain evidence="8">DSM 25751</strain>
    </source>
</reference>
<feature type="transmembrane region" description="Helical" evidence="6">
    <location>
        <begin position="148"/>
        <end position="166"/>
    </location>
</feature>
<evidence type="ECO:0000313" key="8">
    <source>
        <dbReference type="Proteomes" id="UP000198564"/>
    </source>
</evidence>
<sequence>MNSSRSNKRLRNNIVYSSLYQLLVFIVPIITTPYVTRIFDSTQMGEYSLTLSIASLFVILSQFGIETFGIREVAKLESKTERDELFFKLVSIQFIISILVFAIYNIIFVVWMESQSKQLFFVQSLLILSNIFDISWFYIGIEEIKKTILRNVMAKVFITVSIFLFIKDSNQLITYSILNVIGMLIGNLTMVISSRHYIDYNNMKFSLKKDLLLGSFYLLIPRVLNSSYGSIENTILRVQSSSSNVGIYAQAKKIDNLIFSVIESAINALSPRMSYYVSKKDNENINRILEKGLFYSNIFSVIFVSGILAVSNDFVNFFFGAGYDMVAPVLSILSVSLIFLPIISLLNRGILIPFNKDKEYSISIIIILFTGSISNILLSPLYGAIGAAIAYNITRFSSLVYLLTIVNDIINVKKIILSIITSFILVSINYFSVRSIAEFLTIENAVISFLIFGLISLTLNLLSYTLFYLSNLIINNHHR</sequence>
<dbReference type="AlphaFoldDB" id="A0A1H6TA20"/>
<proteinExistence type="predicted"/>
<keyword evidence="4 6" id="KW-1133">Transmembrane helix</keyword>
<feature type="transmembrane region" description="Helical" evidence="6">
    <location>
        <begin position="172"/>
        <end position="193"/>
    </location>
</feature>
<keyword evidence="3 6" id="KW-0812">Transmembrane</keyword>
<keyword evidence="5 6" id="KW-0472">Membrane</keyword>
<keyword evidence="8" id="KW-1185">Reference proteome</keyword>
<dbReference type="Proteomes" id="UP000198564">
    <property type="component" value="Unassembled WGS sequence"/>
</dbReference>
<feature type="transmembrane region" description="Helical" evidence="6">
    <location>
        <begin position="325"/>
        <end position="347"/>
    </location>
</feature>
<feature type="transmembrane region" description="Helical" evidence="6">
    <location>
        <begin position="359"/>
        <end position="378"/>
    </location>
</feature>
<feature type="transmembrane region" description="Helical" evidence="6">
    <location>
        <begin position="415"/>
        <end position="433"/>
    </location>
</feature>
<feature type="transmembrane region" description="Helical" evidence="6">
    <location>
        <begin position="119"/>
        <end position="141"/>
    </location>
</feature>
<dbReference type="RefSeq" id="WP_091634609.1">
    <property type="nucleotide sequence ID" value="NZ_FNYW01000018.1"/>
</dbReference>
<feature type="transmembrane region" description="Helical" evidence="6">
    <location>
        <begin position="445"/>
        <end position="469"/>
    </location>
</feature>
<dbReference type="GO" id="GO:0005886">
    <property type="term" value="C:plasma membrane"/>
    <property type="evidence" value="ECO:0007669"/>
    <property type="project" value="UniProtKB-SubCell"/>
</dbReference>
<organism evidence="7 8">
    <name type="scientific">Alkalibacterium gilvum</name>
    <dbReference type="NCBI Taxonomy" id="1130080"/>
    <lineage>
        <taxon>Bacteria</taxon>
        <taxon>Bacillati</taxon>
        <taxon>Bacillota</taxon>
        <taxon>Bacilli</taxon>
        <taxon>Lactobacillales</taxon>
        <taxon>Carnobacteriaceae</taxon>
        <taxon>Alkalibacterium</taxon>
    </lineage>
</organism>
<dbReference type="STRING" id="1130080.SAMN04488113_11814"/>
<dbReference type="EMBL" id="FNYW01000018">
    <property type="protein sequence ID" value="SEI76889.1"/>
    <property type="molecule type" value="Genomic_DNA"/>
</dbReference>